<keyword evidence="2" id="KW-1185">Reference proteome</keyword>
<sequence length="57" mass="6399">MGSRWRDMLIGYGQVLGDKSSRSGSSAFFTVDGDLTDKRNEDLELRQTLEVVSNNFV</sequence>
<name>A0AAV2HWI8_LYMST</name>
<accession>A0AAV2HWI8</accession>
<proteinExistence type="predicted"/>
<dbReference type="EMBL" id="CAXITT010000276">
    <property type="protein sequence ID" value="CAL1537810.1"/>
    <property type="molecule type" value="Genomic_DNA"/>
</dbReference>
<comment type="caution">
    <text evidence="1">The sequence shown here is derived from an EMBL/GenBank/DDBJ whole genome shotgun (WGS) entry which is preliminary data.</text>
</comment>
<gene>
    <name evidence="1" type="ORF">GSLYS_00011712001</name>
</gene>
<evidence type="ECO:0000313" key="2">
    <source>
        <dbReference type="Proteomes" id="UP001497497"/>
    </source>
</evidence>
<organism evidence="1 2">
    <name type="scientific">Lymnaea stagnalis</name>
    <name type="common">Great pond snail</name>
    <name type="synonym">Helix stagnalis</name>
    <dbReference type="NCBI Taxonomy" id="6523"/>
    <lineage>
        <taxon>Eukaryota</taxon>
        <taxon>Metazoa</taxon>
        <taxon>Spiralia</taxon>
        <taxon>Lophotrochozoa</taxon>
        <taxon>Mollusca</taxon>
        <taxon>Gastropoda</taxon>
        <taxon>Heterobranchia</taxon>
        <taxon>Euthyneura</taxon>
        <taxon>Panpulmonata</taxon>
        <taxon>Hygrophila</taxon>
        <taxon>Lymnaeoidea</taxon>
        <taxon>Lymnaeidae</taxon>
        <taxon>Lymnaea</taxon>
    </lineage>
</organism>
<dbReference type="AlphaFoldDB" id="A0AAV2HWI8"/>
<evidence type="ECO:0000313" key="1">
    <source>
        <dbReference type="EMBL" id="CAL1537810.1"/>
    </source>
</evidence>
<reference evidence="1 2" key="1">
    <citation type="submission" date="2024-04" db="EMBL/GenBank/DDBJ databases">
        <authorList>
            <consortium name="Genoscope - CEA"/>
            <person name="William W."/>
        </authorList>
    </citation>
    <scope>NUCLEOTIDE SEQUENCE [LARGE SCALE GENOMIC DNA]</scope>
</reference>
<protein>
    <submittedName>
        <fullName evidence="1">Uncharacterized protein</fullName>
    </submittedName>
</protein>
<dbReference type="Proteomes" id="UP001497497">
    <property type="component" value="Unassembled WGS sequence"/>
</dbReference>